<dbReference type="OrthoDB" id="9768177at2"/>
<proteinExistence type="inferred from homology"/>
<dbReference type="AlphaFoldDB" id="A0A7K0FUT8"/>
<evidence type="ECO:0000256" key="1">
    <source>
        <dbReference type="PROSITE-ProRule" id="PRU01360"/>
    </source>
</evidence>
<accession>A0A7K0FUT8</accession>
<dbReference type="NCBIfam" id="TIGR04056">
    <property type="entry name" value="OMP_RagA_SusC"/>
    <property type="match status" value="1"/>
</dbReference>
<comment type="subcellular location">
    <subcellularLocation>
        <location evidence="1">Cell outer membrane</location>
        <topology evidence="1">Multi-pass membrane protein</topology>
    </subcellularLocation>
</comment>
<dbReference type="InterPro" id="IPR037066">
    <property type="entry name" value="Plug_dom_sf"/>
</dbReference>
<gene>
    <name evidence="4" type="ORF">GJU39_01295</name>
</gene>
<dbReference type="InterPro" id="IPR023997">
    <property type="entry name" value="TonB-dep_OMP_SusC/RagA_CS"/>
</dbReference>
<keyword evidence="5" id="KW-1185">Reference proteome</keyword>
<name>A0A7K0FUT8_9SPHI</name>
<dbReference type="EMBL" id="WKKH01000002">
    <property type="protein sequence ID" value="MRX74709.1"/>
    <property type="molecule type" value="Genomic_DNA"/>
</dbReference>
<dbReference type="SUPFAM" id="SSF56935">
    <property type="entry name" value="Porins"/>
    <property type="match status" value="1"/>
</dbReference>
<evidence type="ECO:0000256" key="2">
    <source>
        <dbReference type="SAM" id="SignalP"/>
    </source>
</evidence>
<dbReference type="RefSeq" id="WP_154278884.1">
    <property type="nucleotide sequence ID" value="NZ_JBHUJQ010000001.1"/>
</dbReference>
<keyword evidence="1" id="KW-0813">Transport</keyword>
<keyword evidence="1" id="KW-0998">Cell outer membrane</keyword>
<dbReference type="NCBIfam" id="TIGR04057">
    <property type="entry name" value="SusC_RagA_signa"/>
    <property type="match status" value="1"/>
</dbReference>
<organism evidence="4 5">
    <name type="scientific">Pedobacter petrophilus</name>
    <dbReference type="NCBI Taxonomy" id="1908241"/>
    <lineage>
        <taxon>Bacteria</taxon>
        <taxon>Pseudomonadati</taxon>
        <taxon>Bacteroidota</taxon>
        <taxon>Sphingobacteriia</taxon>
        <taxon>Sphingobacteriales</taxon>
        <taxon>Sphingobacteriaceae</taxon>
        <taxon>Pedobacter</taxon>
    </lineage>
</organism>
<keyword evidence="1" id="KW-1134">Transmembrane beta strand</keyword>
<evidence type="ECO:0000313" key="5">
    <source>
        <dbReference type="Proteomes" id="UP000487757"/>
    </source>
</evidence>
<dbReference type="Gene3D" id="2.170.130.10">
    <property type="entry name" value="TonB-dependent receptor, plug domain"/>
    <property type="match status" value="1"/>
</dbReference>
<evidence type="ECO:0000259" key="3">
    <source>
        <dbReference type="Pfam" id="PF07715"/>
    </source>
</evidence>
<comment type="caution">
    <text evidence="4">The sequence shown here is derived from an EMBL/GenBank/DDBJ whole genome shotgun (WGS) entry which is preliminary data.</text>
</comment>
<keyword evidence="1" id="KW-0472">Membrane</keyword>
<comment type="similarity">
    <text evidence="1">Belongs to the TonB-dependent receptor family.</text>
</comment>
<keyword evidence="1" id="KW-0812">Transmembrane</keyword>
<dbReference type="PROSITE" id="PS52016">
    <property type="entry name" value="TONB_DEPENDENT_REC_3"/>
    <property type="match status" value="1"/>
</dbReference>
<feature type="chain" id="PRO_5029899108" evidence="2">
    <location>
        <begin position="32"/>
        <end position="1081"/>
    </location>
</feature>
<dbReference type="InterPro" id="IPR039426">
    <property type="entry name" value="TonB-dep_rcpt-like"/>
</dbReference>
<keyword evidence="2" id="KW-0732">Signal</keyword>
<dbReference type="InterPro" id="IPR023996">
    <property type="entry name" value="TonB-dep_OMP_SusC/RagA"/>
</dbReference>
<dbReference type="GO" id="GO:0009279">
    <property type="term" value="C:cell outer membrane"/>
    <property type="evidence" value="ECO:0007669"/>
    <property type="project" value="UniProtKB-SubCell"/>
</dbReference>
<dbReference type="Pfam" id="PF07715">
    <property type="entry name" value="Plug"/>
    <property type="match status" value="1"/>
</dbReference>
<reference evidence="4 5" key="1">
    <citation type="submission" date="2019-11" db="EMBL/GenBank/DDBJ databases">
        <title>Pedobacter petrophilus genome.</title>
        <authorList>
            <person name="Feldbauer M.J."/>
            <person name="Newman J.D."/>
        </authorList>
    </citation>
    <scope>NUCLEOTIDE SEQUENCE [LARGE SCALE GENOMIC DNA]</scope>
    <source>
        <strain evidence="4 5">LMG 29686</strain>
    </source>
</reference>
<dbReference type="InterPro" id="IPR012910">
    <property type="entry name" value="Plug_dom"/>
</dbReference>
<sequence>METLKNGKPQYIVVWFLAILMVLFSIASAFAQDETGVKVLTGSVSLSEGINQSVTIRSSKNGSLRSKDSGEFTFKLRVLPDTLTFSLLGFTSTKRIVEKNYNFNESLTIRMVPDAKDLGSVEINTGYQKLKPNEINGTVSIISEKALNATQGTNILDRLAGQTSGLLVNIGKTSPNASLNISVRGLGTINGPLDPLIVLDGFIYEGDVNNINPNDIENVSILKDASAASIWGARAGNGVIVITSKKGKLNQKMQLSFSSSLQVQALANLMEIPLMTASDYIDVEKLIFDAGFFDDQISRFPYLSLTPAVENFLSLKQGKINQSQSDAFLDKLRTQDVRKSYQDNFYTNPVTQQYSLNLKGGGENYSYLMGASYDNSLSENYIKSDKINLHLSNQFKPVKNLTISTNIYLTTATFKSGRPAYGTLNIGQRNPTYSIFSDESGIPLTIARAYRNAYTDTAGSGRLLDWKYYPTEEYKHNIQKINRSEVYGSVGANYKIFEFLNAELNYQLQRQNSKEQFESDKYSFFSRDIVNSFSQLNRATNQIIYPVPLGGVMNYGDSRTQSSTGRFQLNLDKSFGAHVIRAIAGLEARDVQNLGSSSVFHGYNGDPLSYSNVDVVNFYPDFLTGSNKQIGSNGALTHTTYRFMSFYGNASYSYLGRYLASGSVRRDGSNIFGANTNDKWKPLWSLGLGWVASNEKFYALQWLPVLRFNATFGYTGNVDLTKTSLPIAGYATNNQSGLPFTRISSINNPDLKWEQLSQLDLKMSFETRGRWLFGAISYFLKKGTDLYGSAPYDYTAWGARNELTRNVADMKGYGVDAEFHSKNITTKDFEWSSDLFFNFNKNKTVKYYRPTGTGLYSFIGAGKEIIPIVGLPLYGITSFKFGGLDNAGNPLGYLNGQLSKDYSAILREGSTTGNNLIFNGVSSPAVYGSLINNFTYGRISLSFNISYRLGYYFQKQTINYYSLINSGISHSDYALRWQKPGDESQTNIPSFLYPVDANRDVFFGNSDVNVLRADNIRLQYVNLSYRFESGKWKFPLRNLEFTAGIQNAGLLWTANTEHLDPDYLNSFNNTKNYVLSLKGSF</sequence>
<feature type="signal peptide" evidence="2">
    <location>
        <begin position="1"/>
        <end position="31"/>
    </location>
</feature>
<dbReference type="Proteomes" id="UP000487757">
    <property type="component" value="Unassembled WGS sequence"/>
</dbReference>
<evidence type="ECO:0000313" key="4">
    <source>
        <dbReference type="EMBL" id="MRX74709.1"/>
    </source>
</evidence>
<protein>
    <submittedName>
        <fullName evidence="4">SusC/RagA family TonB-linked outer membrane protein</fullName>
    </submittedName>
</protein>
<feature type="domain" description="TonB-dependent receptor plug" evidence="3">
    <location>
        <begin position="133"/>
        <end position="239"/>
    </location>
</feature>